<evidence type="ECO:0000256" key="1">
    <source>
        <dbReference type="ARBA" id="ARBA00022737"/>
    </source>
</evidence>
<dbReference type="PANTHER" id="PTHR47926">
    <property type="entry name" value="PENTATRICOPEPTIDE REPEAT-CONTAINING PROTEIN"/>
    <property type="match status" value="1"/>
</dbReference>
<feature type="repeat" description="PPR" evidence="2">
    <location>
        <begin position="273"/>
        <end position="307"/>
    </location>
</feature>
<gene>
    <name evidence="4" type="ORF">Taro_016939</name>
</gene>
<dbReference type="GO" id="GO:0008270">
    <property type="term" value="F:zinc ion binding"/>
    <property type="evidence" value="ECO:0007669"/>
    <property type="project" value="InterPro"/>
</dbReference>
<keyword evidence="1" id="KW-0677">Repeat</keyword>
<dbReference type="PROSITE" id="PS51375">
    <property type="entry name" value="PPR"/>
    <property type="match status" value="3"/>
</dbReference>
<feature type="domain" description="DYW" evidence="3">
    <location>
        <begin position="591"/>
        <end position="683"/>
    </location>
</feature>
<dbReference type="GO" id="GO:0003723">
    <property type="term" value="F:RNA binding"/>
    <property type="evidence" value="ECO:0007669"/>
    <property type="project" value="InterPro"/>
</dbReference>
<dbReference type="Pfam" id="PF14432">
    <property type="entry name" value="DYW_deaminase"/>
    <property type="match status" value="1"/>
</dbReference>
<name>A0A843URT7_COLES</name>
<proteinExistence type="predicted"/>
<evidence type="ECO:0000256" key="2">
    <source>
        <dbReference type="PROSITE-ProRule" id="PRU00708"/>
    </source>
</evidence>
<accession>A0A843URT7</accession>
<dbReference type="EMBL" id="NMUH01000761">
    <property type="protein sequence ID" value="MQL84430.1"/>
    <property type="molecule type" value="Genomic_DNA"/>
</dbReference>
<dbReference type="InterPro" id="IPR011990">
    <property type="entry name" value="TPR-like_helical_dom_sf"/>
</dbReference>
<keyword evidence="5" id="KW-1185">Reference proteome</keyword>
<feature type="repeat" description="PPR" evidence="2">
    <location>
        <begin position="376"/>
        <end position="410"/>
    </location>
</feature>
<dbReference type="InterPro" id="IPR032867">
    <property type="entry name" value="DYW_dom"/>
</dbReference>
<organism evidence="4 5">
    <name type="scientific">Colocasia esculenta</name>
    <name type="common">Wild taro</name>
    <name type="synonym">Arum esculentum</name>
    <dbReference type="NCBI Taxonomy" id="4460"/>
    <lineage>
        <taxon>Eukaryota</taxon>
        <taxon>Viridiplantae</taxon>
        <taxon>Streptophyta</taxon>
        <taxon>Embryophyta</taxon>
        <taxon>Tracheophyta</taxon>
        <taxon>Spermatophyta</taxon>
        <taxon>Magnoliopsida</taxon>
        <taxon>Liliopsida</taxon>
        <taxon>Araceae</taxon>
        <taxon>Aroideae</taxon>
        <taxon>Colocasieae</taxon>
        <taxon>Colocasia</taxon>
    </lineage>
</organism>
<dbReference type="InterPro" id="IPR002885">
    <property type="entry name" value="PPR_rpt"/>
</dbReference>
<evidence type="ECO:0000259" key="3">
    <source>
        <dbReference type="Pfam" id="PF14432"/>
    </source>
</evidence>
<sequence length="683" mass="75202">MSNSASSNTPSPLTPSPLPFAAATLLQRCRTSPQLKQAHAALLVRGLPLPPSAPALLRPAISFSALHPSGDLRYALLFLLFSLPPVAAVSRSSARFAAAVRFLYNTTIRGLARRPRLGSALPASALLFRRMAQDGLSPSGFTFTFLLQACASGSTGLGAALGRQLHSAVVKNAVLPGDTFVRNSLIRFYSAFGELGEARLVFAEAGDDALDVVSWNSLVDGCLSNGDVAGALVLFDRMPERNAVSWNGLITGLLKNTRLDAARCTFDSMPAKNLVSWAIMISGYAQNRQPREALQLFREMQLAHEELNTSAIVSVLSAASQMGSLSHGKWIHKYINRHGVRMEPSLSTALISMYANCGNIGLAMQLYYSLKSSEKDLSTYTAAIFGLAMNGHGSEALQLFENMRNEGFRPDGVSYLAVLCACSHMGWVKRGFDYFECMVGVDRIEAELDHYACMVDLLGRAGFLKEAEQFIASMPIEPDNVIWGALLNACRIHGNAEMGKRVGEFLIESDQLHDGRYVVLSNILVESSNMNAAEQVRQTMKSRINQREPGFSSIEVNGIVHEFVAGDKSHEKTTEIYSKWEEIAREIRKVGYAPETRGIGFDVEEEEREVAIGYHSEKLAIAFGFISTEDKLPLRIVKNIRICRDCHSAVKLISLVFERKIVVRDRRRFHHFEGGMCSCMDFW</sequence>
<reference evidence="4" key="1">
    <citation type="submission" date="2017-07" db="EMBL/GenBank/DDBJ databases">
        <title>Taro Niue Genome Assembly and Annotation.</title>
        <authorList>
            <person name="Atibalentja N."/>
            <person name="Keating K."/>
            <person name="Fields C.J."/>
        </authorList>
    </citation>
    <scope>NUCLEOTIDE SEQUENCE</scope>
    <source>
        <strain evidence="4">Niue_2</strain>
        <tissue evidence="4">Leaf</tissue>
    </source>
</reference>
<dbReference type="NCBIfam" id="TIGR00756">
    <property type="entry name" value="PPR"/>
    <property type="match status" value="4"/>
</dbReference>
<dbReference type="OrthoDB" id="185373at2759"/>
<protein>
    <recommendedName>
        <fullName evidence="3">DYW domain-containing protein</fullName>
    </recommendedName>
</protein>
<dbReference type="Pfam" id="PF20431">
    <property type="entry name" value="E_motif"/>
    <property type="match status" value="1"/>
</dbReference>
<dbReference type="InterPro" id="IPR046848">
    <property type="entry name" value="E_motif"/>
</dbReference>
<evidence type="ECO:0000313" key="4">
    <source>
        <dbReference type="EMBL" id="MQL84430.1"/>
    </source>
</evidence>
<comment type="caution">
    <text evidence="4">The sequence shown here is derived from an EMBL/GenBank/DDBJ whole genome shotgun (WGS) entry which is preliminary data.</text>
</comment>
<dbReference type="Gene3D" id="1.25.40.10">
    <property type="entry name" value="Tetratricopeptide repeat domain"/>
    <property type="match status" value="3"/>
</dbReference>
<feature type="repeat" description="PPR" evidence="2">
    <location>
        <begin position="211"/>
        <end position="245"/>
    </location>
</feature>
<dbReference type="FunFam" id="1.25.40.10:FF:000184">
    <property type="entry name" value="Pentatricopeptide repeat-containing protein, chloroplastic"/>
    <property type="match status" value="1"/>
</dbReference>
<dbReference type="PANTHER" id="PTHR47926:SF436">
    <property type="entry name" value="PENTATRICOPEPTIDE REPEAT-CONTAINING PROTEIN ELI1, CHLOROPLASTIC-LIKE ISOFORM X2"/>
    <property type="match status" value="1"/>
</dbReference>
<dbReference type="GO" id="GO:0009451">
    <property type="term" value="P:RNA modification"/>
    <property type="evidence" value="ECO:0007669"/>
    <property type="project" value="InterPro"/>
</dbReference>
<evidence type="ECO:0000313" key="5">
    <source>
        <dbReference type="Proteomes" id="UP000652761"/>
    </source>
</evidence>
<dbReference type="Proteomes" id="UP000652761">
    <property type="component" value="Unassembled WGS sequence"/>
</dbReference>
<dbReference type="InterPro" id="IPR046960">
    <property type="entry name" value="PPR_At4g14850-like_plant"/>
</dbReference>
<dbReference type="Pfam" id="PF13041">
    <property type="entry name" value="PPR_2"/>
    <property type="match status" value="1"/>
</dbReference>
<dbReference type="InterPro" id="IPR046849">
    <property type="entry name" value="E2_motif"/>
</dbReference>
<dbReference type="Pfam" id="PF20430">
    <property type="entry name" value="Eplus_motif"/>
    <property type="match status" value="1"/>
</dbReference>
<dbReference type="AlphaFoldDB" id="A0A843URT7"/>
<dbReference type="Pfam" id="PF01535">
    <property type="entry name" value="PPR"/>
    <property type="match status" value="4"/>
</dbReference>